<reference evidence="2 3" key="1">
    <citation type="submission" date="2012-10" db="EMBL/GenBank/DDBJ databases">
        <authorList>
            <person name="Harkins D.M."/>
            <person name="Durkin A.S."/>
            <person name="Brinkac L.M."/>
            <person name="Selengut J.D."/>
            <person name="Sanka R."/>
            <person name="DePew J."/>
            <person name="Purushe J."/>
            <person name="Peacock S.J."/>
            <person name="Thaipadungpanit J."/>
            <person name="Wuthiekanun V.W."/>
            <person name="Day N.P."/>
            <person name="Vinetz J.M."/>
            <person name="Sutton G.G."/>
            <person name="Nelson W.C."/>
            <person name="Fouts D.E."/>
        </authorList>
    </citation>
    <scope>NUCLEOTIDE SEQUENCE [LARGE SCALE GENOMIC DNA]</scope>
    <source>
        <strain evidence="2 3">H1</strain>
    </source>
</reference>
<dbReference type="InterPro" id="IPR008775">
    <property type="entry name" value="Phytyl_CoA_dOase-like"/>
</dbReference>
<sequence length="318" mass="37361">MKALVSKTKNKIQFIGRYIRKSDKTLSQIQQNRLAQLRKEGYVIIENGIEKSRLNTLQSIFRNQVEVGCEFETPCLAQTKIVESKHKPLIESYFKYSPSQMKEFGITFDQSDIKSYNQILKEFAPSNLKVFLPKDPNFIQTWLDDQILELIEQYMGVKPYLAEAYLRRNFPAKYKVMNHFWHRDQNHPDHLLKAFFFLTDCEIENGPHEYIAGSVVDRQLDGKPYFSDEEVDTIYPEDSGKRIKSIVKAGTVILEDTRGLHRANLPTKGFRDLGFAVFIPKPFYSKWEKKYYNIPKYTFNHLSDRQKAYIPKAFIQED</sequence>
<organism evidence="2 3">
    <name type="scientific">Leptospira kirschneri str. H1</name>
    <dbReference type="NCBI Taxonomy" id="1049966"/>
    <lineage>
        <taxon>Bacteria</taxon>
        <taxon>Pseudomonadati</taxon>
        <taxon>Spirochaetota</taxon>
        <taxon>Spirochaetia</taxon>
        <taxon>Leptospirales</taxon>
        <taxon>Leptospiraceae</taxon>
        <taxon>Leptospira</taxon>
    </lineage>
</organism>
<comment type="cofactor">
    <cofactor evidence="1">
        <name>Fe(2+)</name>
        <dbReference type="ChEBI" id="CHEBI:29033"/>
    </cofactor>
</comment>
<protein>
    <submittedName>
        <fullName evidence="2">Phytanoyl-CoA dioxygenase PhyH</fullName>
    </submittedName>
</protein>
<dbReference type="Gene3D" id="2.60.120.620">
    <property type="entry name" value="q2cbj1_9rhob like domain"/>
    <property type="match status" value="1"/>
</dbReference>
<keyword evidence="2" id="KW-0560">Oxidoreductase</keyword>
<gene>
    <name evidence="2" type="ORF">LEP1GSC081_2034</name>
</gene>
<comment type="caution">
    <text evidence="2">The sequence shown here is derived from an EMBL/GenBank/DDBJ whole genome shotgun (WGS) entry which is preliminary data.</text>
</comment>
<dbReference type="GO" id="GO:0005506">
    <property type="term" value="F:iron ion binding"/>
    <property type="evidence" value="ECO:0007669"/>
    <property type="project" value="UniProtKB-ARBA"/>
</dbReference>
<name>A0A0E2AZ75_9LEPT</name>
<dbReference type="RefSeq" id="WP_004766728.1">
    <property type="nucleotide sequence ID" value="NZ_AHMY02000059.1"/>
</dbReference>
<evidence type="ECO:0000256" key="1">
    <source>
        <dbReference type="ARBA" id="ARBA00001954"/>
    </source>
</evidence>
<dbReference type="AlphaFoldDB" id="A0A0E2AZ75"/>
<dbReference type="EMBL" id="AHMY02000059">
    <property type="protein sequence ID" value="EKO14197.1"/>
    <property type="molecule type" value="Genomic_DNA"/>
</dbReference>
<dbReference type="Proteomes" id="UP000006253">
    <property type="component" value="Unassembled WGS sequence"/>
</dbReference>
<evidence type="ECO:0000313" key="2">
    <source>
        <dbReference type="EMBL" id="EKO14197.1"/>
    </source>
</evidence>
<dbReference type="SUPFAM" id="SSF51197">
    <property type="entry name" value="Clavaminate synthase-like"/>
    <property type="match status" value="1"/>
</dbReference>
<keyword evidence="2" id="KW-0223">Dioxygenase</keyword>
<dbReference type="PANTHER" id="PTHR20883">
    <property type="entry name" value="PHYTANOYL-COA DIOXYGENASE DOMAIN CONTAINING 1"/>
    <property type="match status" value="1"/>
</dbReference>
<dbReference type="PANTHER" id="PTHR20883:SF48">
    <property type="entry name" value="ECTOINE DIOXYGENASE"/>
    <property type="match status" value="1"/>
</dbReference>
<dbReference type="Pfam" id="PF05721">
    <property type="entry name" value="PhyH"/>
    <property type="match status" value="1"/>
</dbReference>
<evidence type="ECO:0000313" key="3">
    <source>
        <dbReference type="Proteomes" id="UP000006253"/>
    </source>
</evidence>
<accession>A0A0E2AZ75</accession>
<dbReference type="GO" id="GO:0016706">
    <property type="term" value="F:2-oxoglutarate-dependent dioxygenase activity"/>
    <property type="evidence" value="ECO:0007669"/>
    <property type="project" value="UniProtKB-ARBA"/>
</dbReference>
<proteinExistence type="predicted"/>